<evidence type="ECO:0000313" key="1">
    <source>
        <dbReference type="EMBL" id="CCI13485.1"/>
    </source>
</evidence>
<accession>I4GUL1</accession>
<sequence length="73" mass="8556">MDSLTTRWGRFVEELVEPAVIGLFRSKGVDVKETWLSWIWWAKCILRYIPPSEGVEQTTKTQRTQRSILCKLS</sequence>
<evidence type="ECO:0000313" key="2">
    <source>
        <dbReference type="Proteomes" id="UP000003273"/>
    </source>
</evidence>
<reference evidence="1 2" key="1">
    <citation type="submission" date="2012-04" db="EMBL/GenBank/DDBJ databases">
        <authorList>
            <person name="Genoscope - CEA"/>
        </authorList>
    </citation>
    <scope>NUCLEOTIDE SEQUENCE [LARGE SCALE GENOMIC DNA]</scope>
    <source>
        <strain evidence="1 2">9806</strain>
    </source>
</reference>
<proteinExistence type="predicted"/>
<protein>
    <submittedName>
        <fullName evidence="1">Uncharacterized protein</fullName>
    </submittedName>
</protein>
<dbReference type="HOGENOM" id="CLU_2700586_0_0_3"/>
<organism evidence="1 2">
    <name type="scientific">Microcystis aeruginosa PCC 9806</name>
    <dbReference type="NCBI Taxonomy" id="1160282"/>
    <lineage>
        <taxon>Bacteria</taxon>
        <taxon>Bacillati</taxon>
        <taxon>Cyanobacteriota</taxon>
        <taxon>Cyanophyceae</taxon>
        <taxon>Oscillatoriophycideae</taxon>
        <taxon>Chroococcales</taxon>
        <taxon>Microcystaceae</taxon>
        <taxon>Microcystis</taxon>
    </lineage>
</organism>
<name>I4GUL1_MICAE</name>
<dbReference type="Proteomes" id="UP000003273">
    <property type="component" value="Unassembled WGS sequence"/>
</dbReference>
<gene>
    <name evidence="1" type="ORF">MICAE_1910001</name>
</gene>
<dbReference type="AlphaFoldDB" id="I4GUL1"/>
<comment type="caution">
    <text evidence="1">The sequence shown here is derived from an EMBL/GenBank/DDBJ whole genome shotgun (WGS) entry which is preliminary data.</text>
</comment>
<dbReference type="EMBL" id="CAIL01000103">
    <property type="protein sequence ID" value="CCI13485.1"/>
    <property type="molecule type" value="Genomic_DNA"/>
</dbReference>